<evidence type="ECO:0000256" key="11">
    <source>
        <dbReference type="ARBA" id="ARBA00022840"/>
    </source>
</evidence>
<feature type="domain" description="Protein kinase" evidence="19">
    <location>
        <begin position="1"/>
        <end position="261"/>
    </location>
</feature>
<dbReference type="GO" id="GO:0005634">
    <property type="term" value="C:nucleus"/>
    <property type="evidence" value="ECO:0007669"/>
    <property type="project" value="TreeGrafter"/>
</dbReference>
<dbReference type="GO" id="GO:0030036">
    <property type="term" value="P:actin cytoskeleton organization"/>
    <property type="evidence" value="ECO:0007669"/>
    <property type="project" value="TreeGrafter"/>
</dbReference>
<comment type="cofactor">
    <cofactor evidence="2">
        <name>Mg(2+)</name>
        <dbReference type="ChEBI" id="CHEBI:18420"/>
    </cofactor>
</comment>
<gene>
    <name evidence="20" type="ORF">EB796_020918</name>
</gene>
<dbReference type="InterPro" id="IPR001245">
    <property type="entry name" value="Ser-Thr/Tyr_kinase_cat_dom"/>
</dbReference>
<evidence type="ECO:0000256" key="9">
    <source>
        <dbReference type="ARBA" id="ARBA00022741"/>
    </source>
</evidence>
<keyword evidence="11 18" id="KW-0067">ATP-binding</keyword>
<evidence type="ECO:0000256" key="7">
    <source>
        <dbReference type="ARBA" id="ARBA00022679"/>
    </source>
</evidence>
<sequence length="588" mass="65936">MHRIGEGFFSEVYKVTHKVSGEIMVLKMNTIDDNRPNMLREVQLMNRMSHPNILKFLGVCVHKGQLHALTEFVNGGSLHDILCGDQSTEVLWTDRVQIAIDVSAGMEYLHSKGVFHRDLTSRNILINNLSSGNVSKRGIVADFGLAAKIPDPQKKFHLSVVGSPYWIAPECIKGKPYNQTADVFSFGIILCETIARTDADPDLLPRTHSFGLDYVAYSELLDNCPLYFLYCAFQCCQMEPNKRPTFSELNSNLSTISSSYLAQFDKAPSTIGSSLSTTLTLESSIPVMKFNQRLSKTQKSFSEQSLEFLKPMEMKCETPTPKVIGDYMTKADLLYEPSPAHTNPFAANSQFSAGKKLIASDTERQQLLELSVTLPVGNTGNSQSKAATPRQLTVLCHRHSLPNHHGKVQRAIAQFNAQIASSQFSRQAEHVSTMDKQFASGNSSMESSLTSHDFARHSNKQRNLECAMLFSGLDLIQIHRASSSELSDTYISTDLESEFQDDLEDVLRESKLSSEDVMMSSETDSVFSDSSSDWWFSIEQSDPLACRYLHPMLVEKRKQLKRVEKLEQLQIKLDQLKLSTKKSKPSKK</sequence>
<dbReference type="PROSITE" id="PS50011">
    <property type="entry name" value="PROTEIN_KINASE_DOM"/>
    <property type="match status" value="1"/>
</dbReference>
<keyword evidence="5" id="KW-0723">Serine/threonine-protein kinase</keyword>
<keyword evidence="7" id="KW-0808">Transferase</keyword>
<accession>A0A7J7J3K1</accession>
<evidence type="ECO:0000256" key="6">
    <source>
        <dbReference type="ARBA" id="ARBA00022553"/>
    </source>
</evidence>
<keyword evidence="10" id="KW-0418">Kinase</keyword>
<comment type="catalytic activity">
    <reaction evidence="15">
        <text>L-seryl-[protein] + ATP = O-phospho-L-seryl-[protein] + ADP + H(+)</text>
        <dbReference type="Rhea" id="RHEA:17989"/>
        <dbReference type="Rhea" id="RHEA-COMP:9863"/>
        <dbReference type="Rhea" id="RHEA-COMP:11604"/>
        <dbReference type="ChEBI" id="CHEBI:15378"/>
        <dbReference type="ChEBI" id="CHEBI:29999"/>
        <dbReference type="ChEBI" id="CHEBI:30616"/>
        <dbReference type="ChEBI" id="CHEBI:83421"/>
        <dbReference type="ChEBI" id="CHEBI:456216"/>
        <dbReference type="EC" id="2.7.12.1"/>
    </reaction>
</comment>
<evidence type="ECO:0000256" key="14">
    <source>
        <dbReference type="ARBA" id="ARBA00023211"/>
    </source>
</evidence>
<dbReference type="SUPFAM" id="SSF56112">
    <property type="entry name" value="Protein kinase-like (PK-like)"/>
    <property type="match status" value="1"/>
</dbReference>
<evidence type="ECO:0000313" key="21">
    <source>
        <dbReference type="Proteomes" id="UP000593567"/>
    </source>
</evidence>
<dbReference type="PANTHER" id="PTHR46485:SF5">
    <property type="entry name" value="CENTER DIVIDER, ISOFORM A"/>
    <property type="match status" value="1"/>
</dbReference>
<keyword evidence="21" id="KW-1185">Reference proteome</keyword>
<dbReference type="AlphaFoldDB" id="A0A7J7J3K1"/>
<dbReference type="PROSITE" id="PS00109">
    <property type="entry name" value="PROTEIN_KINASE_TYR"/>
    <property type="match status" value="1"/>
</dbReference>
<keyword evidence="12" id="KW-0460">Magnesium</keyword>
<dbReference type="PANTHER" id="PTHR46485">
    <property type="entry name" value="LIM DOMAIN KINASE 1"/>
    <property type="match status" value="1"/>
</dbReference>
<dbReference type="PROSITE" id="PS00107">
    <property type="entry name" value="PROTEIN_KINASE_ATP"/>
    <property type="match status" value="1"/>
</dbReference>
<dbReference type="InterPro" id="IPR000719">
    <property type="entry name" value="Prot_kinase_dom"/>
</dbReference>
<keyword evidence="14" id="KW-0464">Manganese</keyword>
<dbReference type="InterPro" id="IPR017441">
    <property type="entry name" value="Protein_kinase_ATP_BS"/>
</dbReference>
<dbReference type="GO" id="GO:0005524">
    <property type="term" value="F:ATP binding"/>
    <property type="evidence" value="ECO:0007669"/>
    <property type="project" value="UniProtKB-UniRule"/>
</dbReference>
<evidence type="ECO:0000259" key="19">
    <source>
        <dbReference type="PROSITE" id="PS50011"/>
    </source>
</evidence>
<evidence type="ECO:0000256" key="4">
    <source>
        <dbReference type="ARBA" id="ARBA00013203"/>
    </source>
</evidence>
<dbReference type="OrthoDB" id="20134at2759"/>
<keyword evidence="13" id="KW-0829">Tyrosine-protein kinase</keyword>
<dbReference type="InterPro" id="IPR050940">
    <property type="entry name" value="Actin_reg-Ser/Thr_kinase"/>
</dbReference>
<dbReference type="FunFam" id="3.30.200.20:FF:000134">
    <property type="entry name" value="Dual specificity testis-specific protein kinase 2"/>
    <property type="match status" value="1"/>
</dbReference>
<evidence type="ECO:0000256" key="15">
    <source>
        <dbReference type="ARBA" id="ARBA00049003"/>
    </source>
</evidence>
<dbReference type="GO" id="GO:0004712">
    <property type="term" value="F:protein serine/threonine/tyrosine kinase activity"/>
    <property type="evidence" value="ECO:0007669"/>
    <property type="project" value="UniProtKB-EC"/>
</dbReference>
<keyword evidence="6" id="KW-0597">Phosphoprotein</keyword>
<evidence type="ECO:0000256" key="16">
    <source>
        <dbReference type="ARBA" id="ARBA00049308"/>
    </source>
</evidence>
<dbReference type="InterPro" id="IPR011009">
    <property type="entry name" value="Kinase-like_dom_sf"/>
</dbReference>
<evidence type="ECO:0000256" key="3">
    <source>
        <dbReference type="ARBA" id="ARBA00005843"/>
    </source>
</evidence>
<evidence type="ECO:0000256" key="8">
    <source>
        <dbReference type="ARBA" id="ARBA00022723"/>
    </source>
</evidence>
<comment type="caution">
    <text evidence="20">The sequence shown here is derived from an EMBL/GenBank/DDBJ whole genome shotgun (WGS) entry which is preliminary data.</text>
</comment>
<proteinExistence type="inferred from homology"/>
<feature type="binding site" evidence="18">
    <location>
        <position position="27"/>
    </location>
    <ligand>
        <name>ATP</name>
        <dbReference type="ChEBI" id="CHEBI:30616"/>
    </ligand>
</feature>
<keyword evidence="8" id="KW-0479">Metal-binding</keyword>
<dbReference type="InterPro" id="IPR008266">
    <property type="entry name" value="Tyr_kinase_AS"/>
</dbReference>
<protein>
    <recommendedName>
        <fullName evidence="4">dual-specificity kinase</fullName>
        <ecNumber evidence="4">2.7.12.1</ecNumber>
    </recommendedName>
</protein>
<dbReference type="EMBL" id="VXIV02003146">
    <property type="protein sequence ID" value="KAF6020762.1"/>
    <property type="molecule type" value="Genomic_DNA"/>
</dbReference>
<reference evidence="20" key="1">
    <citation type="submission" date="2020-06" db="EMBL/GenBank/DDBJ databases">
        <title>Draft genome of Bugula neritina, a colonial animal packing powerful symbionts and potential medicines.</title>
        <authorList>
            <person name="Rayko M."/>
        </authorList>
    </citation>
    <scope>NUCLEOTIDE SEQUENCE [LARGE SCALE GENOMIC DNA]</scope>
    <source>
        <strain evidence="20">Kwan_BN1</strain>
    </source>
</reference>
<keyword evidence="9 18" id="KW-0547">Nucleotide-binding</keyword>
<dbReference type="GO" id="GO:0004674">
    <property type="term" value="F:protein serine/threonine kinase activity"/>
    <property type="evidence" value="ECO:0007669"/>
    <property type="project" value="UniProtKB-KW"/>
</dbReference>
<evidence type="ECO:0000256" key="1">
    <source>
        <dbReference type="ARBA" id="ARBA00001936"/>
    </source>
</evidence>
<comment type="cofactor">
    <cofactor evidence="1">
        <name>Mn(2+)</name>
        <dbReference type="ChEBI" id="CHEBI:29035"/>
    </cofactor>
</comment>
<dbReference type="Gene3D" id="1.10.510.10">
    <property type="entry name" value="Transferase(Phosphotransferase) domain 1"/>
    <property type="match status" value="1"/>
</dbReference>
<name>A0A7J7J3K1_BUGNE</name>
<comment type="catalytic activity">
    <reaction evidence="16">
        <text>L-threonyl-[protein] + ATP = O-phospho-L-threonyl-[protein] + ADP + H(+)</text>
        <dbReference type="Rhea" id="RHEA:46608"/>
        <dbReference type="Rhea" id="RHEA-COMP:11060"/>
        <dbReference type="Rhea" id="RHEA-COMP:11605"/>
        <dbReference type="ChEBI" id="CHEBI:15378"/>
        <dbReference type="ChEBI" id="CHEBI:30013"/>
        <dbReference type="ChEBI" id="CHEBI:30616"/>
        <dbReference type="ChEBI" id="CHEBI:61977"/>
        <dbReference type="ChEBI" id="CHEBI:456216"/>
        <dbReference type="EC" id="2.7.12.1"/>
    </reaction>
</comment>
<dbReference type="Gene3D" id="3.30.200.20">
    <property type="entry name" value="Phosphorylase Kinase, domain 1"/>
    <property type="match status" value="1"/>
</dbReference>
<dbReference type="Pfam" id="PF07714">
    <property type="entry name" value="PK_Tyr_Ser-Thr"/>
    <property type="match status" value="1"/>
</dbReference>
<dbReference type="Proteomes" id="UP000593567">
    <property type="component" value="Unassembled WGS sequence"/>
</dbReference>
<dbReference type="GO" id="GO:0004713">
    <property type="term" value="F:protein tyrosine kinase activity"/>
    <property type="evidence" value="ECO:0007669"/>
    <property type="project" value="UniProtKB-KW"/>
</dbReference>
<dbReference type="PRINTS" id="PR00109">
    <property type="entry name" value="TYRKINASE"/>
</dbReference>
<dbReference type="GO" id="GO:0046872">
    <property type="term" value="F:metal ion binding"/>
    <property type="evidence" value="ECO:0007669"/>
    <property type="project" value="UniProtKB-KW"/>
</dbReference>
<dbReference type="EC" id="2.7.12.1" evidence="4"/>
<comment type="catalytic activity">
    <reaction evidence="17">
        <text>L-tyrosyl-[protein] + ATP = O-phospho-L-tyrosyl-[protein] + ADP + H(+)</text>
        <dbReference type="Rhea" id="RHEA:10596"/>
        <dbReference type="Rhea" id="RHEA-COMP:10136"/>
        <dbReference type="Rhea" id="RHEA-COMP:20101"/>
        <dbReference type="ChEBI" id="CHEBI:15378"/>
        <dbReference type="ChEBI" id="CHEBI:30616"/>
        <dbReference type="ChEBI" id="CHEBI:46858"/>
        <dbReference type="ChEBI" id="CHEBI:61978"/>
        <dbReference type="ChEBI" id="CHEBI:456216"/>
        <dbReference type="EC" id="2.7.12.1"/>
    </reaction>
</comment>
<organism evidence="20 21">
    <name type="scientific">Bugula neritina</name>
    <name type="common">Brown bryozoan</name>
    <name type="synonym">Sertularia neritina</name>
    <dbReference type="NCBI Taxonomy" id="10212"/>
    <lineage>
        <taxon>Eukaryota</taxon>
        <taxon>Metazoa</taxon>
        <taxon>Spiralia</taxon>
        <taxon>Lophotrochozoa</taxon>
        <taxon>Bryozoa</taxon>
        <taxon>Gymnolaemata</taxon>
        <taxon>Cheilostomatida</taxon>
        <taxon>Flustrina</taxon>
        <taxon>Buguloidea</taxon>
        <taxon>Bugulidae</taxon>
        <taxon>Bugula</taxon>
    </lineage>
</organism>
<evidence type="ECO:0000256" key="13">
    <source>
        <dbReference type="ARBA" id="ARBA00023137"/>
    </source>
</evidence>
<evidence type="ECO:0000256" key="17">
    <source>
        <dbReference type="ARBA" id="ARBA00051680"/>
    </source>
</evidence>
<comment type="similarity">
    <text evidence="3">Belongs to the protein kinase superfamily. TKL Ser/Thr protein kinase family.</text>
</comment>
<evidence type="ECO:0000256" key="12">
    <source>
        <dbReference type="ARBA" id="ARBA00022842"/>
    </source>
</evidence>
<dbReference type="FunFam" id="1.10.510.10:FF:000202">
    <property type="entry name" value="Dual specificity testis-specific protein kinase 2"/>
    <property type="match status" value="1"/>
</dbReference>
<evidence type="ECO:0000256" key="18">
    <source>
        <dbReference type="PROSITE-ProRule" id="PRU10141"/>
    </source>
</evidence>
<evidence type="ECO:0000256" key="2">
    <source>
        <dbReference type="ARBA" id="ARBA00001946"/>
    </source>
</evidence>
<evidence type="ECO:0000256" key="5">
    <source>
        <dbReference type="ARBA" id="ARBA00022527"/>
    </source>
</evidence>
<evidence type="ECO:0000256" key="10">
    <source>
        <dbReference type="ARBA" id="ARBA00022777"/>
    </source>
</evidence>
<dbReference type="GO" id="GO:0005737">
    <property type="term" value="C:cytoplasm"/>
    <property type="evidence" value="ECO:0007669"/>
    <property type="project" value="TreeGrafter"/>
</dbReference>
<evidence type="ECO:0000313" key="20">
    <source>
        <dbReference type="EMBL" id="KAF6020762.1"/>
    </source>
</evidence>